<dbReference type="Proteomes" id="UP001218638">
    <property type="component" value="Chromosome"/>
</dbReference>
<protein>
    <submittedName>
        <fullName evidence="1">NYN domain-containing protein</fullName>
    </submittedName>
</protein>
<keyword evidence="2" id="KW-1185">Reference proteome</keyword>
<organism evidence="1 2">
    <name type="scientific">Synoicihabitans lomoniglobus</name>
    <dbReference type="NCBI Taxonomy" id="2909285"/>
    <lineage>
        <taxon>Bacteria</taxon>
        <taxon>Pseudomonadati</taxon>
        <taxon>Verrucomicrobiota</taxon>
        <taxon>Opitutia</taxon>
        <taxon>Opitutales</taxon>
        <taxon>Opitutaceae</taxon>
        <taxon>Synoicihabitans</taxon>
    </lineage>
</organism>
<dbReference type="EMBL" id="CP119075">
    <property type="protein sequence ID" value="WED66709.1"/>
    <property type="molecule type" value="Genomic_DNA"/>
</dbReference>
<sequence>MPTQTKHLIIDGNNIGRALGDIAMVWRQDRDAGQHAVVGFVRDWHDAMGWRVTTVFDGKGAALSVETPGDEPTFVVAYAPRGMTADSVIEQWVEKSRAPELCVVATRDRALAETVRALQAEVISPEDLISWVSRAREVTRRSINRASDSAW</sequence>
<dbReference type="InterPro" id="IPR010298">
    <property type="entry name" value="YacP-like"/>
</dbReference>
<proteinExistence type="predicted"/>
<evidence type="ECO:0000313" key="2">
    <source>
        <dbReference type="Proteomes" id="UP001218638"/>
    </source>
</evidence>
<dbReference type="Pfam" id="PF05991">
    <property type="entry name" value="NYN_YacP"/>
    <property type="match status" value="1"/>
</dbReference>
<dbReference type="RefSeq" id="WP_330928871.1">
    <property type="nucleotide sequence ID" value="NZ_CP119075.1"/>
</dbReference>
<dbReference type="KEGG" id="slom:PXH66_07585"/>
<accession>A0AAF0CRI8</accession>
<dbReference type="AlphaFoldDB" id="A0AAF0CRI8"/>
<name>A0AAF0CRI8_9BACT</name>
<reference evidence="1" key="1">
    <citation type="submission" date="2023-03" db="EMBL/GenBank/DDBJ databases">
        <title>Lomoglobus Profundus gen. nov., sp. nov., a novel member of the phylum Verrucomicrobia, isolated from deep-marine sediment of South China Sea.</title>
        <authorList>
            <person name="Ahmad T."/>
            <person name="Ishaq S.E."/>
            <person name="Wang F."/>
        </authorList>
    </citation>
    <scope>NUCLEOTIDE SEQUENCE</scope>
    <source>
        <strain evidence="1">LMO-M01</strain>
    </source>
</reference>
<gene>
    <name evidence="1" type="ORF">PXH66_07585</name>
</gene>
<evidence type="ECO:0000313" key="1">
    <source>
        <dbReference type="EMBL" id="WED66709.1"/>
    </source>
</evidence>